<keyword evidence="3 6" id="KW-0812">Transmembrane</keyword>
<dbReference type="PANTHER" id="PTHR30619:SF1">
    <property type="entry name" value="RECOMBINATION PROTEIN 2"/>
    <property type="match status" value="1"/>
</dbReference>
<dbReference type="Pfam" id="PF13567">
    <property type="entry name" value="DUF4131"/>
    <property type="match status" value="1"/>
</dbReference>
<evidence type="ECO:0000256" key="4">
    <source>
        <dbReference type="ARBA" id="ARBA00022989"/>
    </source>
</evidence>
<feature type="transmembrane region" description="Helical" evidence="6">
    <location>
        <begin position="392"/>
        <end position="410"/>
    </location>
</feature>
<feature type="transmembrane region" description="Helical" evidence="6">
    <location>
        <begin position="544"/>
        <end position="564"/>
    </location>
</feature>
<evidence type="ECO:0000256" key="3">
    <source>
        <dbReference type="ARBA" id="ARBA00022692"/>
    </source>
</evidence>
<dbReference type="EMBL" id="CZBI01000001">
    <property type="protein sequence ID" value="CUP29034.1"/>
    <property type="molecule type" value="Genomic_DNA"/>
</dbReference>
<feature type="transmembrane region" description="Helical" evidence="6">
    <location>
        <begin position="35"/>
        <end position="55"/>
    </location>
</feature>
<keyword evidence="4 6" id="KW-1133">Transmembrane helix</keyword>
<dbReference type="RefSeq" id="WP_055216423.1">
    <property type="nucleotide sequence ID" value="NZ_CZBI01000001.1"/>
</dbReference>
<feature type="transmembrane region" description="Helical" evidence="6">
    <location>
        <begin position="323"/>
        <end position="340"/>
    </location>
</feature>
<feature type="domain" description="ComEC/Rec2-related protein" evidence="7">
    <location>
        <begin position="268"/>
        <end position="537"/>
    </location>
</feature>
<feature type="transmembrane region" description="Helical" evidence="6">
    <location>
        <begin position="292"/>
        <end position="311"/>
    </location>
</feature>
<evidence type="ECO:0000256" key="1">
    <source>
        <dbReference type="ARBA" id="ARBA00004651"/>
    </source>
</evidence>
<feature type="transmembrane region" description="Helical" evidence="6">
    <location>
        <begin position="369"/>
        <end position="386"/>
    </location>
</feature>
<dbReference type="InterPro" id="IPR004477">
    <property type="entry name" value="ComEC_N"/>
</dbReference>
<feature type="transmembrane region" description="Helical" evidence="6">
    <location>
        <begin position="12"/>
        <end position="29"/>
    </location>
</feature>
<feature type="transmembrane region" description="Helical" evidence="6">
    <location>
        <begin position="62"/>
        <end position="84"/>
    </location>
</feature>
<dbReference type="InterPro" id="IPR025405">
    <property type="entry name" value="DUF4131"/>
</dbReference>
<proteinExistence type="predicted"/>
<protein>
    <submittedName>
        <fullName evidence="9">Competence protein</fullName>
    </submittedName>
</protein>
<evidence type="ECO:0000313" key="10">
    <source>
        <dbReference type="Proteomes" id="UP000095541"/>
    </source>
</evidence>
<dbReference type="PANTHER" id="PTHR30619">
    <property type="entry name" value="DNA INTERNALIZATION/COMPETENCE PROTEIN COMEC/REC2"/>
    <property type="match status" value="1"/>
</dbReference>
<dbReference type="AlphaFoldDB" id="A0A174LXR6"/>
<evidence type="ECO:0000256" key="6">
    <source>
        <dbReference type="SAM" id="Phobius"/>
    </source>
</evidence>
<organism evidence="9 10">
    <name type="scientific">Bacteroides thetaiotaomicron</name>
    <dbReference type="NCBI Taxonomy" id="818"/>
    <lineage>
        <taxon>Bacteria</taxon>
        <taxon>Pseudomonadati</taxon>
        <taxon>Bacteroidota</taxon>
        <taxon>Bacteroidia</taxon>
        <taxon>Bacteroidales</taxon>
        <taxon>Bacteroidaceae</taxon>
        <taxon>Bacteroides</taxon>
    </lineage>
</organism>
<name>A0A174LXR6_BACT4</name>
<accession>A0A174LXR6</accession>
<dbReference type="Pfam" id="PF03772">
    <property type="entry name" value="Competence"/>
    <property type="match status" value="1"/>
</dbReference>
<dbReference type="InterPro" id="IPR052159">
    <property type="entry name" value="Competence_DNA_uptake"/>
</dbReference>
<gene>
    <name evidence="9" type="ORF">ERS852557_00115</name>
</gene>
<feature type="transmembrane region" description="Helical" evidence="6">
    <location>
        <begin position="422"/>
        <end position="445"/>
    </location>
</feature>
<dbReference type="NCBIfam" id="TIGR00360">
    <property type="entry name" value="ComEC_N-term"/>
    <property type="match status" value="1"/>
</dbReference>
<comment type="subcellular location">
    <subcellularLocation>
        <location evidence="1">Cell membrane</location>
        <topology evidence="1">Multi-pass membrane protein</topology>
    </subcellularLocation>
</comment>
<reference evidence="9 10" key="1">
    <citation type="submission" date="2015-09" db="EMBL/GenBank/DDBJ databases">
        <authorList>
            <consortium name="Pathogen Informatics"/>
        </authorList>
    </citation>
    <scope>NUCLEOTIDE SEQUENCE [LARGE SCALE GENOMIC DNA]</scope>
    <source>
        <strain evidence="9 10">2789STDY5834945</strain>
    </source>
</reference>
<feature type="transmembrane region" description="Helical" evidence="6">
    <location>
        <begin position="516"/>
        <end position="535"/>
    </location>
</feature>
<dbReference type="Proteomes" id="UP000095541">
    <property type="component" value="Unassembled WGS sequence"/>
</dbReference>
<feature type="domain" description="DUF4131" evidence="8">
    <location>
        <begin position="37"/>
        <end position="199"/>
    </location>
</feature>
<feature type="transmembrane region" description="Helical" evidence="6">
    <location>
        <begin position="457"/>
        <end position="477"/>
    </location>
</feature>
<keyword evidence="5 6" id="KW-0472">Membrane</keyword>
<evidence type="ECO:0000259" key="7">
    <source>
        <dbReference type="Pfam" id="PF03772"/>
    </source>
</evidence>
<evidence type="ECO:0000256" key="5">
    <source>
        <dbReference type="ARBA" id="ARBA00023136"/>
    </source>
</evidence>
<evidence type="ECO:0000256" key="2">
    <source>
        <dbReference type="ARBA" id="ARBA00022475"/>
    </source>
</evidence>
<keyword evidence="2" id="KW-1003">Cell membrane</keyword>
<sequence>MNTNFIHQYPYIRLIIPWIAGVFCGDWLFDESMKLLWSILIFCLFAGLSFALYFLKRHSLRWCFGISVFALCFAGGWLGITWQLKQTVYDFPEKETVYRARLTDTPEAKERTLLCRVLLEELRDSSGVCPIGRKAILYLQKDSLGALLKLGYKQLKMGDELLVSARIASPVNGGNFDEFDYARYLMRHGISGTGYVAYGKWALGSSSSFAHSAASSDPSSQASPFAASRSSDSLHSIRYTAMFYREKVMNLYRKLGFEGDELAVLSALTVGEKTDLSDSIRESYSVSGASHVLALSGLHIGLLYALLFLLLKPLTRKWQAGRYFRSVLLLVLLWSFAFFTGLSPSVVRSVSMFSVLAIAELFGRKSLTLNTLAATAWVMLLVNPAWLFDVGFQLSFLAVLSILMIQKPVCQLLPVKSRIGKYVWGLMSVSIAAQIGTAPLVMLYFSRFSTHFLLTNLVVIPLVTVTLYAAVLMLLLTPLPAVQFVMAGVVRFLLKVLNDFVRWVEQLPYASLDGIWLYRLEVLGIYIFLLLFLYYSKTRRFRNLVICFSCLLCLGIYHTVMRWYDRPCPSLVFYNVRGCPAIHCIAEDGTSWLNYADTLSDKRRLQAVAANYWRRHQLLPSIEVTADCQNVDFCRHQQIVFYHGCRICMVTDNRWRNKSAASPLFIDYMYLCKGYNGCLEELTGLFSPSCILLDASLSDDRKQLFRKECERLHLHFITLSEEGSVRFLL</sequence>
<evidence type="ECO:0000313" key="9">
    <source>
        <dbReference type="EMBL" id="CUP29034.1"/>
    </source>
</evidence>
<dbReference type="GO" id="GO:0005886">
    <property type="term" value="C:plasma membrane"/>
    <property type="evidence" value="ECO:0007669"/>
    <property type="project" value="UniProtKB-SubCell"/>
</dbReference>
<evidence type="ECO:0000259" key="8">
    <source>
        <dbReference type="Pfam" id="PF13567"/>
    </source>
</evidence>